<dbReference type="OrthoDB" id="630188at2759"/>
<dbReference type="SUPFAM" id="SSF56300">
    <property type="entry name" value="Metallo-dependent phosphatases"/>
    <property type="match status" value="1"/>
</dbReference>
<evidence type="ECO:0000259" key="1">
    <source>
        <dbReference type="Pfam" id="PF00149"/>
    </source>
</evidence>
<dbReference type="GeneID" id="59289577"/>
<dbReference type="AlphaFoldDB" id="A0A8H6L331"/>
<organism evidence="2 3">
    <name type="scientific">Letharia columbiana</name>
    <dbReference type="NCBI Taxonomy" id="112416"/>
    <lineage>
        <taxon>Eukaryota</taxon>
        <taxon>Fungi</taxon>
        <taxon>Dikarya</taxon>
        <taxon>Ascomycota</taxon>
        <taxon>Pezizomycotina</taxon>
        <taxon>Lecanoromycetes</taxon>
        <taxon>OSLEUM clade</taxon>
        <taxon>Lecanoromycetidae</taxon>
        <taxon>Lecanorales</taxon>
        <taxon>Lecanorineae</taxon>
        <taxon>Parmeliaceae</taxon>
        <taxon>Letharia</taxon>
    </lineage>
</organism>
<protein>
    <recommendedName>
        <fullName evidence="1">Calcineurin-like phosphoesterase domain-containing protein</fullName>
    </recommendedName>
</protein>
<dbReference type="CDD" id="cd07379">
    <property type="entry name" value="MPP_239FB"/>
    <property type="match status" value="1"/>
</dbReference>
<keyword evidence="3" id="KW-1185">Reference proteome</keyword>
<dbReference type="PANTHER" id="PTHR12905:SF18">
    <property type="entry name" value="ESTER HYDROLASE, PUTATIVE (AFU_ORTHOLOGUE AFUA_4G03130)-RELATED"/>
    <property type="match status" value="1"/>
</dbReference>
<dbReference type="PANTHER" id="PTHR12905">
    <property type="entry name" value="METALLOPHOSPHOESTERASE"/>
    <property type="match status" value="1"/>
</dbReference>
<dbReference type="RefSeq" id="XP_037163118.1">
    <property type="nucleotide sequence ID" value="XM_037309821.1"/>
</dbReference>
<gene>
    <name evidence="2" type="ORF">HO173_007921</name>
</gene>
<comment type="caution">
    <text evidence="2">The sequence shown here is derived from an EMBL/GenBank/DDBJ whole genome shotgun (WGS) entry which is preliminary data.</text>
</comment>
<sequence>MASLLIPPPSPFEPPSIPYRLLSSPLRFLTQTLYNLILFLRGPSTSKPPSSSQIRIVCISDTHTHKPTFLPQGDVLVHAGDLTSDGTVAEIQDQIDWISSLPYEHKVVIAGNHDSWFDPRARRKTDAGKAPRWGDVHYLQHSSVQLTFPSQAHRQLRFYGAPQVPQCGGEDFAFQYHRSDDAWSYTIPPDVDVLITHTPPRHHLDLPAGLGCDYLSKEVWRVRPKVHIFGHIHASHGRVQVFWDDTQILYEKLCSREVKGVVRDMVAILAWLDMMKLAMYGILSILWYRVWGGDGRGTVMINAALMYRSTGRLGNPAQTVNI</sequence>
<dbReference type="Pfam" id="PF00149">
    <property type="entry name" value="Metallophos"/>
    <property type="match status" value="1"/>
</dbReference>
<dbReference type="Gene3D" id="3.60.21.10">
    <property type="match status" value="1"/>
</dbReference>
<feature type="domain" description="Calcineurin-like phosphoesterase" evidence="1">
    <location>
        <begin position="54"/>
        <end position="234"/>
    </location>
</feature>
<evidence type="ECO:0000313" key="3">
    <source>
        <dbReference type="Proteomes" id="UP000578531"/>
    </source>
</evidence>
<dbReference type="InterPro" id="IPR029052">
    <property type="entry name" value="Metallo-depent_PP-like"/>
</dbReference>
<dbReference type="GO" id="GO:0016787">
    <property type="term" value="F:hydrolase activity"/>
    <property type="evidence" value="ECO:0007669"/>
    <property type="project" value="InterPro"/>
</dbReference>
<dbReference type="EMBL" id="JACCJC010000034">
    <property type="protein sequence ID" value="KAF6233709.1"/>
    <property type="molecule type" value="Genomic_DNA"/>
</dbReference>
<dbReference type="Proteomes" id="UP000578531">
    <property type="component" value="Unassembled WGS sequence"/>
</dbReference>
<reference evidence="2 3" key="1">
    <citation type="journal article" date="2020" name="Genomics">
        <title>Complete, high-quality genomes from long-read metagenomic sequencing of two wolf lichen thalli reveals enigmatic genome architecture.</title>
        <authorList>
            <person name="McKenzie S.K."/>
            <person name="Walston R.F."/>
            <person name="Allen J.L."/>
        </authorList>
    </citation>
    <scope>NUCLEOTIDE SEQUENCE [LARGE SCALE GENOMIC DNA]</scope>
    <source>
        <strain evidence="2">WasteWater2</strain>
    </source>
</reference>
<proteinExistence type="predicted"/>
<dbReference type="InterPro" id="IPR051693">
    <property type="entry name" value="UPF0046_metallophosphoest"/>
</dbReference>
<evidence type="ECO:0000313" key="2">
    <source>
        <dbReference type="EMBL" id="KAF6233709.1"/>
    </source>
</evidence>
<dbReference type="InterPro" id="IPR004843">
    <property type="entry name" value="Calcineurin-like_PHP"/>
</dbReference>
<name>A0A8H6L331_9LECA</name>
<accession>A0A8H6L331</accession>